<feature type="repeat" description="TPR" evidence="3">
    <location>
        <begin position="249"/>
        <end position="282"/>
    </location>
</feature>
<dbReference type="SMART" id="SM00028">
    <property type="entry name" value="TPR"/>
    <property type="match status" value="8"/>
</dbReference>
<dbReference type="EMBL" id="CP002630">
    <property type="protein sequence ID" value="AEB12062.1"/>
    <property type="molecule type" value="Genomic_DNA"/>
</dbReference>
<dbReference type="Pfam" id="PF13414">
    <property type="entry name" value="TPR_11"/>
    <property type="match status" value="2"/>
</dbReference>
<sequence>MRLWLPVFLTVGLAVLPALAVAQTDSEERTQPSVQNYVLLGNQYYDAGQYDAALIAFKRAVELDEKNVEALYGLARAQLRLRLFSSAVENLKAAISLDASYTPAYVALAQAYTDQYINARDREAARALLDQALLVLNDAERINPEYYAIYNQRGLIYQYKGDPEKAAEAFEKALSINNEDPIVLYNLALTNLSLGRLDEALSLLKRAVAVAPQDSYVRARYGALLAVKGRLDDALFELEQAVRLDPTNALAWSYLGQVRFQRKEYEEALAALSRAVERDPSRYPEAYFYLGRVYMERGEYEEARYNLSKAVVLDPANAEYRYWLGHANEKLGDMEGAAAQYKKAIELRPDYPEAREGLARVQ</sequence>
<dbReference type="STRING" id="869210.Marky_1325"/>
<dbReference type="SUPFAM" id="SSF48452">
    <property type="entry name" value="TPR-like"/>
    <property type="match status" value="2"/>
</dbReference>
<evidence type="ECO:0000256" key="4">
    <source>
        <dbReference type="SAM" id="SignalP"/>
    </source>
</evidence>
<feature type="repeat" description="TPR" evidence="3">
    <location>
        <begin position="284"/>
        <end position="317"/>
    </location>
</feature>
<reference evidence="5 6" key="1">
    <citation type="journal article" date="2012" name="Stand. Genomic Sci.">
        <title>Complete genome sequence of the aerobic, heterotroph Marinithermus hydrothermalis type strain (T1(T)) from a deep-sea hydrothermal vent chimney.</title>
        <authorList>
            <person name="Copeland A."/>
            <person name="Gu W."/>
            <person name="Yasawong M."/>
            <person name="Lapidus A."/>
            <person name="Lucas S."/>
            <person name="Deshpande S."/>
            <person name="Pagani I."/>
            <person name="Tapia R."/>
            <person name="Cheng J.F."/>
            <person name="Goodwin L.A."/>
            <person name="Pitluck S."/>
            <person name="Liolios K."/>
            <person name="Ivanova N."/>
            <person name="Mavromatis K."/>
            <person name="Mikhailova N."/>
            <person name="Pati A."/>
            <person name="Chen A."/>
            <person name="Palaniappan K."/>
            <person name="Land M."/>
            <person name="Pan C."/>
            <person name="Brambilla E.M."/>
            <person name="Rohde M."/>
            <person name="Tindall B.J."/>
            <person name="Sikorski J."/>
            <person name="Goker M."/>
            <person name="Detter J.C."/>
            <person name="Bristow J."/>
            <person name="Eisen J.A."/>
            <person name="Markowitz V."/>
            <person name="Hugenholtz P."/>
            <person name="Kyrpides N.C."/>
            <person name="Klenk H.P."/>
            <person name="Woyke T."/>
        </authorList>
    </citation>
    <scope>NUCLEOTIDE SEQUENCE [LARGE SCALE GENOMIC DNA]</scope>
    <source>
        <strain evidence="6">DSM 14884 / JCM 11576 / T1</strain>
    </source>
</reference>
<accession>F2NLG3</accession>
<dbReference type="PROSITE" id="PS50005">
    <property type="entry name" value="TPR"/>
    <property type="match status" value="7"/>
</dbReference>
<feature type="repeat" description="TPR" evidence="3">
    <location>
        <begin position="34"/>
        <end position="67"/>
    </location>
</feature>
<dbReference type="Pfam" id="PF14559">
    <property type="entry name" value="TPR_19"/>
    <property type="match status" value="1"/>
</dbReference>
<feature type="repeat" description="TPR" evidence="3">
    <location>
        <begin position="181"/>
        <end position="214"/>
    </location>
</feature>
<dbReference type="HOGENOM" id="CLU_042260_0_0_0"/>
<dbReference type="AlphaFoldDB" id="F2NLG3"/>
<dbReference type="OrthoDB" id="29685at2"/>
<feature type="repeat" description="TPR" evidence="3">
    <location>
        <begin position="147"/>
        <end position="180"/>
    </location>
</feature>
<feature type="signal peptide" evidence="4">
    <location>
        <begin position="1"/>
        <end position="20"/>
    </location>
</feature>
<feature type="repeat" description="TPR" evidence="3">
    <location>
        <begin position="215"/>
        <end position="248"/>
    </location>
</feature>
<protein>
    <submittedName>
        <fullName evidence="5">Tetratricopeptide TPR_2 repeat-containing protein</fullName>
    </submittedName>
</protein>
<keyword evidence="1" id="KW-0677">Repeat</keyword>
<keyword evidence="2 3" id="KW-0802">TPR repeat</keyword>
<dbReference type="KEGG" id="mhd:Marky_1325"/>
<dbReference type="eggNOG" id="COG0457">
    <property type="taxonomic scope" value="Bacteria"/>
</dbReference>
<evidence type="ECO:0000313" key="6">
    <source>
        <dbReference type="Proteomes" id="UP000007030"/>
    </source>
</evidence>
<dbReference type="InterPro" id="IPR011990">
    <property type="entry name" value="TPR-like_helical_dom_sf"/>
</dbReference>
<evidence type="ECO:0000256" key="3">
    <source>
        <dbReference type="PROSITE-ProRule" id="PRU00339"/>
    </source>
</evidence>
<feature type="repeat" description="TPR" evidence="3">
    <location>
        <begin position="318"/>
        <end position="351"/>
    </location>
</feature>
<proteinExistence type="predicted"/>
<keyword evidence="6" id="KW-1185">Reference proteome</keyword>
<evidence type="ECO:0000256" key="1">
    <source>
        <dbReference type="ARBA" id="ARBA00022737"/>
    </source>
</evidence>
<dbReference type="PROSITE" id="PS50293">
    <property type="entry name" value="TPR_REGION"/>
    <property type="match status" value="3"/>
</dbReference>
<name>F2NLG3_MARHT</name>
<organism evidence="5 6">
    <name type="scientific">Marinithermus hydrothermalis (strain DSM 14884 / JCM 11576 / T1)</name>
    <dbReference type="NCBI Taxonomy" id="869210"/>
    <lineage>
        <taxon>Bacteria</taxon>
        <taxon>Thermotogati</taxon>
        <taxon>Deinococcota</taxon>
        <taxon>Deinococci</taxon>
        <taxon>Thermales</taxon>
        <taxon>Thermaceae</taxon>
        <taxon>Marinithermus</taxon>
    </lineage>
</organism>
<keyword evidence="4" id="KW-0732">Signal</keyword>
<feature type="chain" id="PRO_5003283911" evidence="4">
    <location>
        <begin position="21"/>
        <end position="362"/>
    </location>
</feature>
<dbReference type="InterPro" id="IPR019734">
    <property type="entry name" value="TPR_rpt"/>
</dbReference>
<dbReference type="Gene3D" id="1.25.40.10">
    <property type="entry name" value="Tetratricopeptide repeat domain"/>
    <property type="match status" value="3"/>
</dbReference>
<dbReference type="PANTHER" id="PTHR44186">
    <property type="match status" value="1"/>
</dbReference>
<dbReference type="Pfam" id="PF13432">
    <property type="entry name" value="TPR_16"/>
    <property type="match status" value="1"/>
</dbReference>
<gene>
    <name evidence="5" type="ordered locus">Marky_1325</name>
</gene>
<evidence type="ECO:0000256" key="2">
    <source>
        <dbReference type="ARBA" id="ARBA00022803"/>
    </source>
</evidence>
<dbReference type="RefSeq" id="WP_013704109.1">
    <property type="nucleotide sequence ID" value="NC_015387.1"/>
</dbReference>
<dbReference type="Proteomes" id="UP000007030">
    <property type="component" value="Chromosome"/>
</dbReference>
<dbReference type="PANTHER" id="PTHR44186:SF1">
    <property type="entry name" value="BARDET-BIEDL SYNDROME 4 PROTEIN"/>
    <property type="match status" value="1"/>
</dbReference>
<evidence type="ECO:0000313" key="5">
    <source>
        <dbReference type="EMBL" id="AEB12062.1"/>
    </source>
</evidence>